<proteinExistence type="predicted"/>
<dbReference type="Proteomes" id="UP001310022">
    <property type="component" value="Unassembled WGS sequence"/>
</dbReference>
<protein>
    <submittedName>
        <fullName evidence="2">Uncharacterized protein</fullName>
    </submittedName>
</protein>
<keyword evidence="3" id="KW-1185">Reference proteome</keyword>
<dbReference type="AlphaFoldDB" id="A0AAN4VUC7"/>
<evidence type="ECO:0000256" key="1">
    <source>
        <dbReference type="SAM" id="Phobius"/>
    </source>
</evidence>
<evidence type="ECO:0000313" key="2">
    <source>
        <dbReference type="EMBL" id="GJM59888.1"/>
    </source>
</evidence>
<keyword evidence="1" id="KW-0472">Membrane</keyword>
<organism evidence="2 3">
    <name type="scientific">Persicobacter diffluens</name>
    <dbReference type="NCBI Taxonomy" id="981"/>
    <lineage>
        <taxon>Bacteria</taxon>
        <taxon>Pseudomonadati</taxon>
        <taxon>Bacteroidota</taxon>
        <taxon>Cytophagia</taxon>
        <taxon>Cytophagales</taxon>
        <taxon>Persicobacteraceae</taxon>
        <taxon>Persicobacter</taxon>
    </lineage>
</organism>
<sequence>MSELDNRKDWEKDLISGLKSTPRLSSDFSQRVLHKMQHPAIVVPMKHYSPLISKRIWVLLLVLVVALGLAVLMMAPAQSVSTAADSFWMNWALEMSALYQSQDIIMGAFLLALSGLVLSLMDQQFKKIFRSMSI</sequence>
<keyword evidence="1" id="KW-1133">Transmembrane helix</keyword>
<keyword evidence="1" id="KW-0812">Transmembrane</keyword>
<dbReference type="EMBL" id="BQKE01000001">
    <property type="protein sequence ID" value="GJM59888.1"/>
    <property type="molecule type" value="Genomic_DNA"/>
</dbReference>
<reference evidence="2 3" key="1">
    <citation type="submission" date="2021-12" db="EMBL/GenBank/DDBJ databases">
        <title>Genome sequencing of bacteria with rrn-lacking chromosome and rrn-plasmid.</title>
        <authorList>
            <person name="Anda M."/>
            <person name="Iwasaki W."/>
        </authorList>
    </citation>
    <scope>NUCLEOTIDE SEQUENCE [LARGE SCALE GENOMIC DNA]</scope>
    <source>
        <strain evidence="2 3">NBRC 15940</strain>
    </source>
</reference>
<name>A0AAN4VUC7_9BACT</name>
<dbReference type="RefSeq" id="WP_338235802.1">
    <property type="nucleotide sequence ID" value="NZ_BQKE01000001.1"/>
</dbReference>
<comment type="caution">
    <text evidence="2">The sequence shown here is derived from an EMBL/GenBank/DDBJ whole genome shotgun (WGS) entry which is preliminary data.</text>
</comment>
<feature type="transmembrane region" description="Helical" evidence="1">
    <location>
        <begin position="97"/>
        <end position="121"/>
    </location>
</feature>
<accession>A0AAN4VUC7</accession>
<evidence type="ECO:0000313" key="3">
    <source>
        <dbReference type="Proteomes" id="UP001310022"/>
    </source>
</evidence>
<gene>
    <name evidence="2" type="ORF">PEDI_04400</name>
</gene>
<feature type="transmembrane region" description="Helical" evidence="1">
    <location>
        <begin position="56"/>
        <end position="77"/>
    </location>
</feature>